<keyword evidence="2" id="KW-1185">Reference proteome</keyword>
<dbReference type="RefSeq" id="WP_054343571.1">
    <property type="nucleotide sequence ID" value="NZ_FTOE01000011.1"/>
</dbReference>
<dbReference type="Proteomes" id="UP000185999">
    <property type="component" value="Unassembled WGS sequence"/>
</dbReference>
<dbReference type="STRING" id="619304.SAMN05421760_11199"/>
<gene>
    <name evidence="1" type="ORF">SAMN05421760_11199</name>
</gene>
<sequence length="122" mass="13924">MSKILNKLEGMAGTDYSALVINNRPIASTFSKEEMLYLKLSQQAFVHIFKQADKIQANDLYDEAHLQLGQRRLLCFRLEDNILYISMLPQTNDIQKAQKVIRGAFSVLRKIASASTHQPQKN</sequence>
<evidence type="ECO:0000313" key="2">
    <source>
        <dbReference type="Proteomes" id="UP000185999"/>
    </source>
</evidence>
<evidence type="ECO:0000313" key="1">
    <source>
        <dbReference type="EMBL" id="SIT02700.1"/>
    </source>
</evidence>
<dbReference type="OrthoDB" id="6120263at2"/>
<proteinExistence type="predicted"/>
<name>A0A1N7NWK2_9GAMM</name>
<dbReference type="EMBL" id="FTOE01000011">
    <property type="protein sequence ID" value="SIT02700.1"/>
    <property type="molecule type" value="Genomic_DNA"/>
</dbReference>
<dbReference type="AlphaFoldDB" id="A0A1N7NWK2"/>
<evidence type="ECO:0008006" key="3">
    <source>
        <dbReference type="Google" id="ProtNLM"/>
    </source>
</evidence>
<accession>A0A1N7NWK2</accession>
<reference evidence="2" key="1">
    <citation type="submission" date="2017-01" db="EMBL/GenBank/DDBJ databases">
        <authorList>
            <person name="Varghese N."/>
            <person name="Submissions S."/>
        </authorList>
    </citation>
    <scope>NUCLEOTIDE SEQUENCE [LARGE SCALE GENOMIC DNA]</scope>
    <source>
        <strain evidence="2">DSM 22306</strain>
    </source>
</reference>
<organism evidence="1 2">
    <name type="scientific">Neptunomonas antarctica</name>
    <dbReference type="NCBI Taxonomy" id="619304"/>
    <lineage>
        <taxon>Bacteria</taxon>
        <taxon>Pseudomonadati</taxon>
        <taxon>Pseudomonadota</taxon>
        <taxon>Gammaproteobacteria</taxon>
        <taxon>Oceanospirillales</taxon>
        <taxon>Oceanospirillaceae</taxon>
        <taxon>Neptunomonas</taxon>
    </lineage>
</organism>
<protein>
    <recommendedName>
        <fullName evidence="3">Roadblock/LAMTOR2 domain-containing protein</fullName>
    </recommendedName>
</protein>